<feature type="region of interest" description="Disordered" evidence="1">
    <location>
        <begin position="941"/>
        <end position="992"/>
    </location>
</feature>
<proteinExistence type="predicted"/>
<dbReference type="EMBL" id="KN846959">
    <property type="protein sequence ID" value="KIW66765.1"/>
    <property type="molecule type" value="Genomic_DNA"/>
</dbReference>
<organism evidence="3 4">
    <name type="scientific">Phialophora macrospora</name>
    <dbReference type="NCBI Taxonomy" id="1851006"/>
    <lineage>
        <taxon>Eukaryota</taxon>
        <taxon>Fungi</taxon>
        <taxon>Dikarya</taxon>
        <taxon>Ascomycota</taxon>
        <taxon>Pezizomycotina</taxon>
        <taxon>Eurotiomycetes</taxon>
        <taxon>Chaetothyriomycetidae</taxon>
        <taxon>Chaetothyriales</taxon>
        <taxon>Herpotrichiellaceae</taxon>
        <taxon>Phialophora</taxon>
    </lineage>
</organism>
<dbReference type="CDD" id="cd09998">
    <property type="entry name" value="HDAC_Hos3"/>
    <property type="match status" value="1"/>
</dbReference>
<feature type="region of interest" description="Disordered" evidence="1">
    <location>
        <begin position="1169"/>
        <end position="1188"/>
    </location>
</feature>
<dbReference type="GO" id="GO:0004407">
    <property type="term" value="F:histone deacetylase activity"/>
    <property type="evidence" value="ECO:0007669"/>
    <property type="project" value="TreeGrafter"/>
</dbReference>
<gene>
    <name evidence="3" type="ORF">PV04_06060</name>
</gene>
<dbReference type="PANTHER" id="PTHR47558">
    <property type="entry name" value="HISTONE DEACETYLASE HOS3"/>
    <property type="match status" value="1"/>
</dbReference>
<dbReference type="InterPro" id="IPR000286">
    <property type="entry name" value="HDACs"/>
</dbReference>
<sequence>MMDPDIPAPSIEHDGSHDSNIHATRAPSLASPSIKVNHHDHTHGHPSLLHSAAQVPLPSSSPMRSPYHTPAPPKTKSLSPKPPSRSPSVASFRGERQNTPPLRRSTSSLSNTRGSTPQYRRTSSNLNPLSPVVNGKMSVADRPPVTANSLAQEYFGKEMEAHTSLQAPVLVLVHDSCYGHRFSRPRSTKSALATIVERPERIHATVLGASAAYVRLGGRHADGEFAPRPKHDPSSVRNIPFQIRKTSRFIPLTHPSVAFVHGSKWMEELQVMCDTAEGKLALNGKELVRPVGYGKDETGQPLPKLHEGDLYLCAESLAAFQGCLGGVCDAVDTIFSSTLTKRAFVCIRPPGHHCSSNYPSGFCWLNNVHVGIAYAAMNHGLTHAAIIDFDLHHGDGSQNIAWDQNRKAHSAAKNASAHKKTPIGYYSLHDINSYPCEWGDEEKIQKASLCIENAHGQSIWNVHLEPWKTHQEFWKLYETKYMILLEKTRIFLRHHTARLRASGNQQPKAAIFISAGFDASEHEGAGMQRHSVNVPTEFYARFTADIASLAGEDDLGVDGRVISVLEGGYSDRALTSGVLSHICGLASDTVTKDPSSSPTVGENRYQTINNWVDHVNSTSSEVTYSADWWALQNLEELEAAVAGRRPSAAKSHKDKTGDYASPTQASTLKMTHHARERQSLSALQARMSLEAKYEPPPPEVDWAVAAYELSRTIIPNNRQTLSCTHEELNMEATKARRERQPTVGIPAPSDEPMQLRVRKAKAQPSGLPAVRAGSRDASRRTTIAAVSDLPDPTMKQPEVPHGRMRRRSSDASSILSSFRGMKLSDEKTGENGVMSKPPTAQAPSRAPSVALGQAGKPAPVRKPRVPAATKVPAKPKASPRKAKAAVPPVPTMPPTTAAAEAKLGNGIKRESSPSSQDVVKPDGVENVTNGIKKISIKLKVPSAEEHDAKLQQKVVDDKQKKPRAPRKPAVTKTTKLAEKPTAAAPTPRSEDLVQIQPNPVLPEVQQPPEVPPATAASSIIGEKLDSSAGLTPADMITGAVPEEPELDLAPHSTAPQGAKVAADSQVQITSEMPEVPAMADAQPPSLNSLASIQQAPVPHPFAGSENPTANTVSRNPLYEETYTETALSAAANPFGATTPVQRTKQDLPVFTSSSPIPFAAPANNKTYETDMDSMKHEHSDNTKRYAGI</sequence>
<dbReference type="AlphaFoldDB" id="A0A0D2FJ02"/>
<reference evidence="3 4" key="1">
    <citation type="submission" date="2015-01" db="EMBL/GenBank/DDBJ databases">
        <title>The Genome Sequence of Capronia semiimmersa CBS27337.</title>
        <authorList>
            <consortium name="The Broad Institute Genomics Platform"/>
            <person name="Cuomo C."/>
            <person name="de Hoog S."/>
            <person name="Gorbushina A."/>
            <person name="Stielow B."/>
            <person name="Teixiera M."/>
            <person name="Abouelleil A."/>
            <person name="Chapman S.B."/>
            <person name="Priest M."/>
            <person name="Young S.K."/>
            <person name="Wortman J."/>
            <person name="Nusbaum C."/>
            <person name="Birren B."/>
        </authorList>
    </citation>
    <scope>NUCLEOTIDE SEQUENCE [LARGE SCALE GENOMIC DNA]</scope>
    <source>
        <strain evidence="3 4">CBS 27337</strain>
    </source>
</reference>
<protein>
    <recommendedName>
        <fullName evidence="2">Histone deacetylase domain-containing protein</fullName>
    </recommendedName>
</protein>
<feature type="region of interest" description="Disordered" evidence="1">
    <location>
        <begin position="1046"/>
        <end position="1065"/>
    </location>
</feature>
<dbReference type="FunFam" id="3.40.800.20:FF:000011">
    <property type="entry name" value="Histone deacetylase HOS3"/>
    <property type="match status" value="1"/>
</dbReference>
<feature type="compositionally biased region" description="Low complexity" evidence="1">
    <location>
        <begin position="865"/>
        <end position="876"/>
    </location>
</feature>
<feature type="domain" description="Histone deacetylase" evidence="2">
    <location>
        <begin position="251"/>
        <end position="583"/>
    </location>
</feature>
<dbReference type="HOGENOM" id="CLU_001880_0_1_1"/>
<dbReference type="Gene3D" id="3.40.800.20">
    <property type="entry name" value="Histone deacetylase domain"/>
    <property type="match status" value="1"/>
</dbReference>
<feature type="compositionally biased region" description="Low complexity" evidence="1">
    <location>
        <begin position="810"/>
        <end position="819"/>
    </location>
</feature>
<dbReference type="PRINTS" id="PR01270">
    <property type="entry name" value="HDASUPER"/>
</dbReference>
<dbReference type="InterPro" id="IPR053244">
    <property type="entry name" value="HDAC_HD_type_1"/>
</dbReference>
<dbReference type="PANTHER" id="PTHR47558:SF1">
    <property type="entry name" value="HISTONE DEACETYLASE HOS3"/>
    <property type="match status" value="1"/>
</dbReference>
<feature type="compositionally biased region" description="Basic and acidic residues" evidence="1">
    <location>
        <begin position="1172"/>
        <end position="1188"/>
    </location>
</feature>
<feature type="compositionally biased region" description="Low complexity" evidence="1">
    <location>
        <begin position="99"/>
        <end position="110"/>
    </location>
</feature>
<dbReference type="GO" id="GO:0005634">
    <property type="term" value="C:nucleus"/>
    <property type="evidence" value="ECO:0007669"/>
    <property type="project" value="TreeGrafter"/>
</dbReference>
<feature type="compositionally biased region" description="Basic and acidic residues" evidence="1">
    <location>
        <begin position="11"/>
        <end position="20"/>
    </location>
</feature>
<dbReference type="STRING" id="5601.A0A0D2FJ02"/>
<dbReference type="InterPro" id="IPR023801">
    <property type="entry name" value="His_deacetylse_dom"/>
</dbReference>
<evidence type="ECO:0000313" key="3">
    <source>
        <dbReference type="EMBL" id="KIW66765.1"/>
    </source>
</evidence>
<dbReference type="Pfam" id="PF00850">
    <property type="entry name" value="Hist_deacetyl"/>
    <property type="match status" value="1"/>
</dbReference>
<dbReference type="SUPFAM" id="SSF52768">
    <property type="entry name" value="Arginase/deacetylase"/>
    <property type="match status" value="1"/>
</dbReference>
<evidence type="ECO:0000256" key="1">
    <source>
        <dbReference type="SAM" id="MobiDB-lite"/>
    </source>
</evidence>
<dbReference type="InterPro" id="IPR037138">
    <property type="entry name" value="His_deacetylse_dom_sf"/>
</dbReference>
<dbReference type="Proteomes" id="UP000054266">
    <property type="component" value="Unassembled WGS sequence"/>
</dbReference>
<dbReference type="InterPro" id="IPR023696">
    <property type="entry name" value="Ureohydrolase_dom_sf"/>
</dbReference>
<feature type="region of interest" description="Disordered" evidence="1">
    <location>
        <begin position="759"/>
        <end position="924"/>
    </location>
</feature>
<accession>A0A0D2FJ02</accession>
<feature type="compositionally biased region" description="Basic and acidic residues" evidence="1">
    <location>
        <begin position="942"/>
        <end position="959"/>
    </location>
</feature>
<feature type="compositionally biased region" description="Polar residues" evidence="1">
    <location>
        <begin position="111"/>
        <end position="128"/>
    </location>
</feature>
<name>A0A0D2FJ02_9EURO</name>
<evidence type="ECO:0000313" key="4">
    <source>
        <dbReference type="Proteomes" id="UP000054266"/>
    </source>
</evidence>
<dbReference type="GO" id="GO:0010468">
    <property type="term" value="P:regulation of gene expression"/>
    <property type="evidence" value="ECO:0007669"/>
    <property type="project" value="UniProtKB-ARBA"/>
</dbReference>
<evidence type="ECO:0000259" key="2">
    <source>
        <dbReference type="Pfam" id="PF00850"/>
    </source>
</evidence>
<keyword evidence="4" id="KW-1185">Reference proteome</keyword>
<feature type="region of interest" description="Disordered" evidence="1">
    <location>
        <begin position="1"/>
        <end position="132"/>
    </location>
</feature>